<dbReference type="CDD" id="cd01087">
    <property type="entry name" value="Prolidase"/>
    <property type="match status" value="1"/>
</dbReference>
<evidence type="ECO:0000256" key="7">
    <source>
        <dbReference type="ARBA" id="ARBA00043990"/>
    </source>
</evidence>
<keyword evidence="6" id="KW-0482">Metalloprotease</keyword>
<comment type="subunit">
    <text evidence="1">Homodimer.</text>
</comment>
<dbReference type="AlphaFoldDB" id="A0A8S1L4V1"/>
<evidence type="ECO:0000256" key="12">
    <source>
        <dbReference type="ARBA" id="ARBA00044351"/>
    </source>
</evidence>
<organism evidence="15 16">
    <name type="scientific">Paramecium primaurelia</name>
    <dbReference type="NCBI Taxonomy" id="5886"/>
    <lineage>
        <taxon>Eukaryota</taxon>
        <taxon>Sar</taxon>
        <taxon>Alveolata</taxon>
        <taxon>Ciliophora</taxon>
        <taxon>Intramacronucleata</taxon>
        <taxon>Oligohymenophorea</taxon>
        <taxon>Peniculida</taxon>
        <taxon>Parameciidae</taxon>
        <taxon>Paramecium</taxon>
    </lineage>
</organism>
<gene>
    <name evidence="15" type="ORF">PPRIM_AZ9-3.1.T0260167</name>
</gene>
<proteinExistence type="inferred from homology"/>
<dbReference type="GO" id="GO:0030145">
    <property type="term" value="F:manganese ion binding"/>
    <property type="evidence" value="ECO:0007669"/>
    <property type="project" value="InterPro"/>
</dbReference>
<dbReference type="SMART" id="SM01011">
    <property type="entry name" value="AMP_N"/>
    <property type="match status" value="1"/>
</dbReference>
<dbReference type="GO" id="GO:0070006">
    <property type="term" value="F:metalloaminopeptidase activity"/>
    <property type="evidence" value="ECO:0007669"/>
    <property type="project" value="InterPro"/>
</dbReference>
<evidence type="ECO:0000256" key="9">
    <source>
        <dbReference type="ARBA" id="ARBA00044141"/>
    </source>
</evidence>
<evidence type="ECO:0000256" key="2">
    <source>
        <dbReference type="ARBA" id="ARBA00022670"/>
    </source>
</evidence>
<dbReference type="GO" id="GO:0102009">
    <property type="term" value="F:proline dipeptidase activity"/>
    <property type="evidence" value="ECO:0007669"/>
    <property type="project" value="UniProtKB-EC"/>
</dbReference>
<dbReference type="Pfam" id="PF00557">
    <property type="entry name" value="Peptidase_M24"/>
    <property type="match status" value="1"/>
</dbReference>
<evidence type="ECO:0000256" key="1">
    <source>
        <dbReference type="ARBA" id="ARBA00011738"/>
    </source>
</evidence>
<dbReference type="InterPro" id="IPR000994">
    <property type="entry name" value="Pept_M24"/>
</dbReference>
<sequence length="479" mass="55723">MDQNPIPLPKEYPVPNDFHLNLRKRFLDFFKEQLGEQTKNSIVFLKGAETIDKHDDDQQYRVEQESNFKYLFGCELLDCYGILEVESGKVTVFVPKYPESYKMWMVVFSNEEIKEKYRLDDVQYVDQLESWIEKRAPSLIYIYKGQDSDSKLISSYPDFPYLSKYKLNEEELYWTLNECRVKKTDQEIEILRYVALLASESHENVMRRIRPGNKEYQMEALFKYHNFVYSGCRFTPYECICASGTGGATLHYIENDKTIEDKQLILADMGARYYGYNSDITVTFPSNGKFDEKQSIIYNAVLDAQRQVHASLKVGINWGDMHLLAERVITQHLLDAGLLVGTIEELMENRIGKIFFCHGLGHLLGMRTHDVGGYNKGCPPRIPELQSLRFRRNLEVGMVFTNEPGIYFVDFIIQEAFKDQTKARFLNQEKIAEFMYVGGVRLEDDIALTVNGPEILNLVPRSIEQVEACMRGEDWKLIQ</sequence>
<evidence type="ECO:0000256" key="4">
    <source>
        <dbReference type="ARBA" id="ARBA00022801"/>
    </source>
</evidence>
<feature type="domain" description="Aminopeptidase P N-terminal" evidence="14">
    <location>
        <begin position="14"/>
        <end position="151"/>
    </location>
</feature>
<evidence type="ECO:0000256" key="10">
    <source>
        <dbReference type="ARBA" id="ARBA00044252"/>
    </source>
</evidence>
<dbReference type="EMBL" id="CAJJDM010000025">
    <property type="protein sequence ID" value="CAD8057684.1"/>
    <property type="molecule type" value="Genomic_DNA"/>
</dbReference>
<evidence type="ECO:0000259" key="14">
    <source>
        <dbReference type="SMART" id="SM01011"/>
    </source>
</evidence>
<evidence type="ECO:0000256" key="8">
    <source>
        <dbReference type="ARBA" id="ARBA00044051"/>
    </source>
</evidence>
<keyword evidence="4" id="KW-0378">Hydrolase</keyword>
<comment type="caution">
    <text evidence="15">The sequence shown here is derived from an EMBL/GenBank/DDBJ whole genome shotgun (WGS) entry which is preliminary data.</text>
</comment>
<evidence type="ECO:0000313" key="15">
    <source>
        <dbReference type="EMBL" id="CAD8057684.1"/>
    </source>
</evidence>
<keyword evidence="3" id="KW-0479">Metal-binding</keyword>
<evidence type="ECO:0000256" key="11">
    <source>
        <dbReference type="ARBA" id="ARBA00044284"/>
    </source>
</evidence>
<dbReference type="Pfam" id="PF05195">
    <property type="entry name" value="AMP_N"/>
    <property type="match status" value="1"/>
</dbReference>
<name>A0A8S1L4V1_PARPR</name>
<reference evidence="15" key="1">
    <citation type="submission" date="2021-01" db="EMBL/GenBank/DDBJ databases">
        <authorList>
            <consortium name="Genoscope - CEA"/>
            <person name="William W."/>
        </authorList>
    </citation>
    <scope>NUCLEOTIDE SEQUENCE</scope>
</reference>
<dbReference type="PANTHER" id="PTHR48480">
    <property type="match status" value="1"/>
</dbReference>
<keyword evidence="16" id="KW-1185">Reference proteome</keyword>
<dbReference type="GO" id="GO:0006508">
    <property type="term" value="P:proteolysis"/>
    <property type="evidence" value="ECO:0007669"/>
    <property type="project" value="UniProtKB-KW"/>
</dbReference>
<dbReference type="OMA" id="DAHALFF"/>
<dbReference type="Proteomes" id="UP000688137">
    <property type="component" value="Unassembled WGS sequence"/>
</dbReference>
<evidence type="ECO:0000256" key="6">
    <source>
        <dbReference type="ARBA" id="ARBA00023049"/>
    </source>
</evidence>
<evidence type="ECO:0000313" key="16">
    <source>
        <dbReference type="Proteomes" id="UP000688137"/>
    </source>
</evidence>
<dbReference type="PANTHER" id="PTHR48480:SF2">
    <property type="entry name" value="PEPTIDASE D"/>
    <property type="match status" value="1"/>
</dbReference>
<evidence type="ECO:0000256" key="3">
    <source>
        <dbReference type="ARBA" id="ARBA00022723"/>
    </source>
</evidence>
<dbReference type="InterPro" id="IPR052433">
    <property type="entry name" value="X-Pro_dipept-like"/>
</dbReference>
<keyword evidence="2" id="KW-0645">Protease</keyword>
<evidence type="ECO:0000256" key="5">
    <source>
        <dbReference type="ARBA" id="ARBA00022997"/>
    </source>
</evidence>
<protein>
    <recommendedName>
        <fullName evidence="9">Xaa-Pro dipeptidase</fullName>
        <ecNumber evidence="8">3.4.13.9</ecNumber>
    </recommendedName>
    <alternativeName>
        <fullName evidence="12">Imidodipeptidase</fullName>
    </alternativeName>
    <alternativeName>
        <fullName evidence="10">Peptidase D</fullName>
    </alternativeName>
    <alternativeName>
        <fullName evidence="11">Proline dipeptidase</fullName>
    </alternativeName>
</protein>
<evidence type="ECO:0000256" key="13">
    <source>
        <dbReference type="ARBA" id="ARBA00048994"/>
    </source>
</evidence>
<accession>A0A8S1L4V1</accession>
<dbReference type="EC" id="3.4.13.9" evidence="8"/>
<comment type="catalytic activity">
    <reaction evidence="13">
        <text>Xaa-L-Pro dipeptide + H2O = an L-alpha-amino acid + L-proline</text>
        <dbReference type="Rhea" id="RHEA:76407"/>
        <dbReference type="ChEBI" id="CHEBI:15377"/>
        <dbReference type="ChEBI" id="CHEBI:59869"/>
        <dbReference type="ChEBI" id="CHEBI:60039"/>
        <dbReference type="ChEBI" id="CHEBI:195196"/>
        <dbReference type="EC" id="3.4.13.9"/>
    </reaction>
</comment>
<comment type="similarity">
    <text evidence="7">Belongs to the peptidase M24B family. Eukaryotic-type prolidase subfamily.</text>
</comment>
<dbReference type="InterPro" id="IPR007865">
    <property type="entry name" value="Aminopep_P_N"/>
</dbReference>
<keyword evidence="5" id="KW-0224">Dipeptidase</keyword>